<dbReference type="InterPro" id="IPR018020">
    <property type="entry name" value="OHCU_decarboxylase"/>
</dbReference>
<dbReference type="Pfam" id="PF09349">
    <property type="entry name" value="OHCU_decarbox"/>
    <property type="match status" value="1"/>
</dbReference>
<evidence type="ECO:0000259" key="8">
    <source>
        <dbReference type="Pfam" id="PF09349"/>
    </source>
</evidence>
<feature type="domain" description="Oxo-4-hydroxy-4-carboxy-5-ureidoimidazoline decarboxylase" evidence="8">
    <location>
        <begin position="15"/>
        <end position="170"/>
    </location>
</feature>
<keyword evidence="10" id="KW-1185">Reference proteome</keyword>
<dbReference type="GO" id="GO:0051997">
    <property type="term" value="F:2-oxo-4-hydroxy-4-carboxy-5-ureidoimidazoline decarboxylase activity"/>
    <property type="evidence" value="ECO:0007669"/>
    <property type="project" value="UniProtKB-EC"/>
</dbReference>
<dbReference type="EMBL" id="WUPT01000001">
    <property type="protein sequence ID" value="MXQ07835.1"/>
    <property type="molecule type" value="Genomic_DNA"/>
</dbReference>
<evidence type="ECO:0000256" key="1">
    <source>
        <dbReference type="ARBA" id="ARBA00001163"/>
    </source>
</evidence>
<feature type="compositionally biased region" description="Polar residues" evidence="7">
    <location>
        <begin position="185"/>
        <end position="197"/>
    </location>
</feature>
<feature type="compositionally biased region" description="Basic and acidic residues" evidence="7">
    <location>
        <begin position="173"/>
        <end position="183"/>
    </location>
</feature>
<proteinExistence type="predicted"/>
<dbReference type="GO" id="GO:0019628">
    <property type="term" value="P:urate catabolic process"/>
    <property type="evidence" value="ECO:0007669"/>
    <property type="project" value="UniProtKB-UniPathway"/>
</dbReference>
<dbReference type="GO" id="GO:0000255">
    <property type="term" value="P:allantoin metabolic process"/>
    <property type="evidence" value="ECO:0007669"/>
    <property type="project" value="InterPro"/>
</dbReference>
<evidence type="ECO:0000256" key="7">
    <source>
        <dbReference type="SAM" id="MobiDB-lite"/>
    </source>
</evidence>
<evidence type="ECO:0000313" key="9">
    <source>
        <dbReference type="EMBL" id="MXQ07835.1"/>
    </source>
</evidence>
<dbReference type="GO" id="GO:0006144">
    <property type="term" value="P:purine nucleobase metabolic process"/>
    <property type="evidence" value="ECO:0007669"/>
    <property type="project" value="UniProtKB-KW"/>
</dbReference>
<dbReference type="Proteomes" id="UP000480350">
    <property type="component" value="Unassembled WGS sequence"/>
</dbReference>
<dbReference type="InterPro" id="IPR017580">
    <property type="entry name" value="OHCU_decarboxylase-1"/>
</dbReference>
<accession>A0A7C9MJJ9</accession>
<comment type="pathway">
    <text evidence="2">Purine metabolism; urate degradation; (S)-allantoin from urate: step 3/3.</text>
</comment>
<comment type="caution">
    <text evidence="9">The sequence shown here is derived from an EMBL/GenBank/DDBJ whole genome shotgun (WGS) entry which is preliminary data.</text>
</comment>
<evidence type="ECO:0000256" key="3">
    <source>
        <dbReference type="ARBA" id="ARBA00012257"/>
    </source>
</evidence>
<name>A0A7C9MJJ9_9RHOB</name>
<keyword evidence="4" id="KW-0659">Purine metabolism</keyword>
<keyword evidence="6 9" id="KW-0456">Lyase</keyword>
<dbReference type="InterPro" id="IPR036778">
    <property type="entry name" value="OHCU_decarboxylase_sf"/>
</dbReference>
<dbReference type="PANTHER" id="PTHR43466:SF1">
    <property type="entry name" value="2-OXO-4-HYDROXY-4-CARBOXY-5-UREIDOIMIDAZOLINE DECARBOXYLASE-RELATED"/>
    <property type="match status" value="1"/>
</dbReference>
<evidence type="ECO:0000256" key="6">
    <source>
        <dbReference type="ARBA" id="ARBA00023239"/>
    </source>
</evidence>
<comment type="catalytic activity">
    <reaction evidence="1">
        <text>5-hydroxy-2-oxo-4-ureido-2,5-dihydro-1H-imidazole-5-carboxylate + H(+) = (S)-allantoin + CO2</text>
        <dbReference type="Rhea" id="RHEA:26301"/>
        <dbReference type="ChEBI" id="CHEBI:15378"/>
        <dbReference type="ChEBI" id="CHEBI:15678"/>
        <dbReference type="ChEBI" id="CHEBI:16526"/>
        <dbReference type="ChEBI" id="CHEBI:58639"/>
        <dbReference type="EC" id="4.1.1.97"/>
    </reaction>
</comment>
<dbReference type="EC" id="4.1.1.97" evidence="3"/>
<evidence type="ECO:0000313" key="10">
    <source>
        <dbReference type="Proteomes" id="UP000480350"/>
    </source>
</evidence>
<dbReference type="PANTHER" id="PTHR43466">
    <property type="entry name" value="2-OXO-4-HYDROXY-4-CARBOXY-5-UREIDOIMIDAZOLINE DECARBOXYLASE-RELATED"/>
    <property type="match status" value="1"/>
</dbReference>
<dbReference type="SUPFAM" id="SSF158694">
    <property type="entry name" value="UraD-Like"/>
    <property type="match status" value="1"/>
</dbReference>
<organism evidence="9 10">
    <name type="scientific">Kangsaoukella pontilimi</name>
    <dbReference type="NCBI Taxonomy" id="2691042"/>
    <lineage>
        <taxon>Bacteria</taxon>
        <taxon>Pseudomonadati</taxon>
        <taxon>Pseudomonadota</taxon>
        <taxon>Alphaproteobacteria</taxon>
        <taxon>Rhodobacterales</taxon>
        <taxon>Paracoccaceae</taxon>
        <taxon>Kangsaoukella</taxon>
    </lineage>
</organism>
<evidence type="ECO:0000256" key="2">
    <source>
        <dbReference type="ARBA" id="ARBA00004754"/>
    </source>
</evidence>
<sequence>MQGTAPLAFSIDALNRATSGQATAMMDRIVERSTWLAHRAAQARPFRNADDLAAWLDTEVRSLSRDEALHLLCAHPELSPPDPSNMTSASQSEQGRLDLLALDAVAAAELTDLNRQYSRRHGYPFIIALHEHDSLESVIAQFESRIAAEPGEELARALDQVVSVMKARLKKLTGTDRSSRELEPTTVTSANSDGEVT</sequence>
<dbReference type="Gene3D" id="1.10.3330.10">
    <property type="entry name" value="Oxo-4-hydroxy-4-carboxy-5-ureidoimidazoline decarboxylase"/>
    <property type="match status" value="1"/>
</dbReference>
<dbReference type="AlphaFoldDB" id="A0A7C9MJJ9"/>
<dbReference type="UniPathway" id="UPA00394">
    <property type="reaction ID" value="UER00652"/>
</dbReference>
<gene>
    <name evidence="9" type="primary">uraD</name>
    <name evidence="9" type="ORF">GQ651_08245</name>
</gene>
<reference evidence="9 10" key="1">
    <citation type="submission" date="2019-12" db="EMBL/GenBank/DDBJ databases">
        <authorList>
            <person name="Lee S.D."/>
        </authorList>
    </citation>
    <scope>NUCLEOTIDE SEQUENCE [LARGE SCALE GENOMIC DNA]</scope>
    <source>
        <strain evidence="9 10">GH1-50</strain>
    </source>
</reference>
<dbReference type="RefSeq" id="WP_160763688.1">
    <property type="nucleotide sequence ID" value="NZ_WUPT01000001.1"/>
</dbReference>
<reference evidence="9 10" key="2">
    <citation type="submission" date="2020-03" db="EMBL/GenBank/DDBJ databases">
        <title>Kangsaoukella pontilimi gen. nov., sp. nov., a new member of the family Rhodobacteraceae isolated from a tidal mudflat.</title>
        <authorList>
            <person name="Kim I.S."/>
        </authorList>
    </citation>
    <scope>NUCLEOTIDE SEQUENCE [LARGE SCALE GENOMIC DNA]</scope>
    <source>
        <strain evidence="9 10">GH1-50</strain>
    </source>
</reference>
<evidence type="ECO:0000256" key="5">
    <source>
        <dbReference type="ARBA" id="ARBA00022793"/>
    </source>
</evidence>
<feature type="region of interest" description="Disordered" evidence="7">
    <location>
        <begin position="173"/>
        <end position="197"/>
    </location>
</feature>
<protein>
    <recommendedName>
        <fullName evidence="3">2-oxo-4-hydroxy-4-carboxy-5-ureidoimidazoline decarboxylase</fullName>
        <ecNumber evidence="3">4.1.1.97</ecNumber>
    </recommendedName>
</protein>
<dbReference type="NCBIfam" id="TIGR03164">
    <property type="entry name" value="UHCUDC"/>
    <property type="match status" value="1"/>
</dbReference>
<evidence type="ECO:0000256" key="4">
    <source>
        <dbReference type="ARBA" id="ARBA00022631"/>
    </source>
</evidence>
<keyword evidence="5" id="KW-0210">Decarboxylase</keyword>